<dbReference type="Gene3D" id="3.30.70.100">
    <property type="match status" value="1"/>
</dbReference>
<dbReference type="PROSITE" id="PS50846">
    <property type="entry name" value="HMA_2"/>
    <property type="match status" value="1"/>
</dbReference>
<reference evidence="3 4" key="1">
    <citation type="submission" date="2019-03" db="EMBL/GenBank/DDBJ databases">
        <title>Genomic Encyclopedia of Type Strains, Phase IV (KMG-IV): sequencing the most valuable type-strain genomes for metagenomic binning, comparative biology and taxonomic classification.</title>
        <authorList>
            <person name="Goeker M."/>
        </authorList>
    </citation>
    <scope>NUCLEOTIDE SEQUENCE [LARGE SCALE GENOMIC DNA]</scope>
    <source>
        <strain evidence="3 4">DSM 103792</strain>
    </source>
</reference>
<dbReference type="EMBL" id="SNYM01000022">
    <property type="protein sequence ID" value="TDQ44972.1"/>
    <property type="molecule type" value="Genomic_DNA"/>
</dbReference>
<dbReference type="RefSeq" id="WP_133592972.1">
    <property type="nucleotide sequence ID" value="NZ_CP037953.1"/>
</dbReference>
<gene>
    <name evidence="3" type="ORF">EV696_12228</name>
</gene>
<dbReference type="CDD" id="cd00371">
    <property type="entry name" value="HMA"/>
    <property type="match status" value="1"/>
</dbReference>
<evidence type="ECO:0000256" key="1">
    <source>
        <dbReference type="ARBA" id="ARBA00022723"/>
    </source>
</evidence>
<dbReference type="PROSITE" id="PS01047">
    <property type="entry name" value="HMA_1"/>
    <property type="match status" value="1"/>
</dbReference>
<keyword evidence="1" id="KW-0479">Metal-binding</keyword>
<dbReference type="AlphaFoldDB" id="A0A4R6UFG5"/>
<feature type="domain" description="HMA" evidence="2">
    <location>
        <begin position="16"/>
        <end position="79"/>
    </location>
</feature>
<dbReference type="InterPro" id="IPR017969">
    <property type="entry name" value="Heavy-metal-associated_CS"/>
</dbReference>
<evidence type="ECO:0000313" key="3">
    <source>
        <dbReference type="EMBL" id="TDQ44972.1"/>
    </source>
</evidence>
<evidence type="ECO:0000313" key="4">
    <source>
        <dbReference type="Proteomes" id="UP000295375"/>
    </source>
</evidence>
<name>A0A4R6UFG5_9GAMM</name>
<comment type="caution">
    <text evidence="3">The sequence shown here is derived from an EMBL/GenBank/DDBJ whole genome shotgun (WGS) entry which is preliminary data.</text>
</comment>
<dbReference type="SUPFAM" id="SSF55008">
    <property type="entry name" value="HMA, heavy metal-associated domain"/>
    <property type="match status" value="1"/>
</dbReference>
<dbReference type="Pfam" id="PF00403">
    <property type="entry name" value="HMA"/>
    <property type="match status" value="1"/>
</dbReference>
<evidence type="ECO:0000259" key="2">
    <source>
        <dbReference type="PROSITE" id="PS50846"/>
    </source>
</evidence>
<dbReference type="InterPro" id="IPR006121">
    <property type="entry name" value="HMA_dom"/>
</dbReference>
<keyword evidence="4" id="KW-1185">Reference proteome</keyword>
<proteinExistence type="predicted"/>
<organism evidence="3 4">
    <name type="scientific">Permianibacter aggregans</name>
    <dbReference type="NCBI Taxonomy" id="1510150"/>
    <lineage>
        <taxon>Bacteria</taxon>
        <taxon>Pseudomonadati</taxon>
        <taxon>Pseudomonadota</taxon>
        <taxon>Gammaproteobacteria</taxon>
        <taxon>Pseudomonadales</taxon>
        <taxon>Pseudomonadaceae</taxon>
        <taxon>Permianibacter</taxon>
    </lineage>
</organism>
<dbReference type="GO" id="GO:0046872">
    <property type="term" value="F:metal ion binding"/>
    <property type="evidence" value="ECO:0007669"/>
    <property type="project" value="UniProtKB-KW"/>
</dbReference>
<protein>
    <submittedName>
        <fullName evidence="3">Copper chaperone CopZ</fullName>
    </submittedName>
</protein>
<dbReference type="Proteomes" id="UP000295375">
    <property type="component" value="Unassembled WGS sequence"/>
</dbReference>
<accession>A0A4R6UFG5</accession>
<dbReference type="InterPro" id="IPR036163">
    <property type="entry name" value="HMA_dom_sf"/>
</dbReference>
<dbReference type="OrthoDB" id="9814359at2"/>
<sequence>MSMNVTRNQSASREIGVDYFLVDKVGCSGCVSKIERSVSAINGVQDVRVNFDKRVVAVRGTHSPQDVLDTLNHQGFAANVITVDQAQQIGGF</sequence>